<dbReference type="Gene3D" id="3.30.40.10">
    <property type="entry name" value="Zinc/RING finger domain, C3HC4 (zinc finger)"/>
    <property type="match status" value="1"/>
</dbReference>
<dbReference type="GO" id="GO:0008270">
    <property type="term" value="F:zinc ion binding"/>
    <property type="evidence" value="ECO:0007669"/>
    <property type="project" value="UniProtKB-KW"/>
</dbReference>
<evidence type="ECO:0000256" key="2">
    <source>
        <dbReference type="ARBA" id="ARBA00022833"/>
    </source>
</evidence>
<keyword evidence="2" id="KW-0862">Zinc</keyword>
<dbReference type="WBParaSite" id="L893_g22684.t1">
    <property type="protein sequence ID" value="L893_g22684.t1"/>
    <property type="gene ID" value="L893_g22684"/>
</dbReference>
<name>A0A1I7Z4G3_9BILA</name>
<protein>
    <submittedName>
        <fullName evidence="6">RING-type domain-containing protein</fullName>
    </submittedName>
</protein>
<keyword evidence="5" id="KW-1185">Reference proteome</keyword>
<dbReference type="InterPro" id="IPR013083">
    <property type="entry name" value="Znf_RING/FYVE/PHD"/>
</dbReference>
<feature type="domain" description="RING-type" evidence="4">
    <location>
        <begin position="142"/>
        <end position="185"/>
    </location>
</feature>
<evidence type="ECO:0000259" key="4">
    <source>
        <dbReference type="PROSITE" id="PS50089"/>
    </source>
</evidence>
<dbReference type="Pfam" id="PF13639">
    <property type="entry name" value="zf-RING_2"/>
    <property type="match status" value="1"/>
</dbReference>
<keyword evidence="1 3" id="KW-0863">Zinc-finger</keyword>
<proteinExistence type="predicted"/>
<dbReference type="SUPFAM" id="SSF57850">
    <property type="entry name" value="RING/U-box"/>
    <property type="match status" value="1"/>
</dbReference>
<dbReference type="CDD" id="cd16448">
    <property type="entry name" value="RING-H2"/>
    <property type="match status" value="1"/>
</dbReference>
<evidence type="ECO:0000313" key="5">
    <source>
        <dbReference type="Proteomes" id="UP000095287"/>
    </source>
</evidence>
<accession>A0A1I7Z4G3</accession>
<reference evidence="6" key="1">
    <citation type="submission" date="2016-11" db="UniProtKB">
        <authorList>
            <consortium name="WormBaseParasite"/>
        </authorList>
    </citation>
    <scope>IDENTIFICATION</scope>
</reference>
<dbReference type="AlphaFoldDB" id="A0A1I7Z4G3"/>
<sequence length="276" mass="32583">MLSFDDHARPLMYMVLLKVYKVPTWNTMNRNGLPYWTWYYKRLTKAHEYTEKRRGAAALRALRDRPNWGHRQEFIRRFNTDDPERYFSEDPSRISKEIKEYVLRAEHVDSPLFSTGTLSDSLADSFETEPDTSVEGDGDDLCIICLGPFVESHNNKTSCLYCRKPFHGNCMMRWMNQSTFCPHCRSESWVNVNDLSQDELTEYGDRGSPFSEYTVTSLSSDGNDRSNPLELDEFRDTMNQFEERLNRMGSDFEERLNRIESMQQRLLTLLERNLTR</sequence>
<evidence type="ECO:0000256" key="1">
    <source>
        <dbReference type="ARBA" id="ARBA00022771"/>
    </source>
</evidence>
<dbReference type="Proteomes" id="UP000095287">
    <property type="component" value="Unplaced"/>
</dbReference>
<organism evidence="5 6">
    <name type="scientific">Steinernema glaseri</name>
    <dbReference type="NCBI Taxonomy" id="37863"/>
    <lineage>
        <taxon>Eukaryota</taxon>
        <taxon>Metazoa</taxon>
        <taxon>Ecdysozoa</taxon>
        <taxon>Nematoda</taxon>
        <taxon>Chromadorea</taxon>
        <taxon>Rhabditida</taxon>
        <taxon>Tylenchina</taxon>
        <taxon>Panagrolaimomorpha</taxon>
        <taxon>Strongyloidoidea</taxon>
        <taxon>Steinernematidae</taxon>
        <taxon>Steinernema</taxon>
    </lineage>
</organism>
<evidence type="ECO:0000313" key="6">
    <source>
        <dbReference type="WBParaSite" id="L893_g22684.t1"/>
    </source>
</evidence>
<evidence type="ECO:0000256" key="3">
    <source>
        <dbReference type="PROSITE-ProRule" id="PRU00175"/>
    </source>
</evidence>
<dbReference type="PROSITE" id="PS50089">
    <property type="entry name" value="ZF_RING_2"/>
    <property type="match status" value="1"/>
</dbReference>
<keyword evidence="1 3" id="KW-0479">Metal-binding</keyword>
<dbReference type="InterPro" id="IPR001841">
    <property type="entry name" value="Znf_RING"/>
</dbReference>